<organism evidence="1 2">
    <name type="scientific">Stylosanthes scabra</name>
    <dbReference type="NCBI Taxonomy" id="79078"/>
    <lineage>
        <taxon>Eukaryota</taxon>
        <taxon>Viridiplantae</taxon>
        <taxon>Streptophyta</taxon>
        <taxon>Embryophyta</taxon>
        <taxon>Tracheophyta</taxon>
        <taxon>Spermatophyta</taxon>
        <taxon>Magnoliopsida</taxon>
        <taxon>eudicotyledons</taxon>
        <taxon>Gunneridae</taxon>
        <taxon>Pentapetalae</taxon>
        <taxon>rosids</taxon>
        <taxon>fabids</taxon>
        <taxon>Fabales</taxon>
        <taxon>Fabaceae</taxon>
        <taxon>Papilionoideae</taxon>
        <taxon>50 kb inversion clade</taxon>
        <taxon>dalbergioids sensu lato</taxon>
        <taxon>Dalbergieae</taxon>
        <taxon>Pterocarpus clade</taxon>
        <taxon>Stylosanthes</taxon>
    </lineage>
</organism>
<reference evidence="1 2" key="1">
    <citation type="journal article" date="2023" name="Plants (Basel)">
        <title>Bridging the Gap: Combining Genomics and Transcriptomics Approaches to Understand Stylosanthes scabra, an Orphan Legume from the Brazilian Caatinga.</title>
        <authorList>
            <person name="Ferreira-Neto J.R.C."/>
            <person name="da Silva M.D."/>
            <person name="Binneck E."/>
            <person name="de Melo N.F."/>
            <person name="da Silva R.H."/>
            <person name="de Melo A.L.T.M."/>
            <person name="Pandolfi V."/>
            <person name="Bustamante F.O."/>
            <person name="Brasileiro-Vidal A.C."/>
            <person name="Benko-Iseppon A.M."/>
        </authorList>
    </citation>
    <scope>NUCLEOTIDE SEQUENCE [LARGE SCALE GENOMIC DNA]</scope>
    <source>
        <tissue evidence="1">Leaves</tissue>
    </source>
</reference>
<keyword evidence="2" id="KW-1185">Reference proteome</keyword>
<evidence type="ECO:0000313" key="1">
    <source>
        <dbReference type="EMBL" id="MED6112066.1"/>
    </source>
</evidence>
<comment type="caution">
    <text evidence="1">The sequence shown here is derived from an EMBL/GenBank/DDBJ whole genome shotgun (WGS) entry which is preliminary data.</text>
</comment>
<accession>A0ABU6QJD0</accession>
<protein>
    <submittedName>
        <fullName evidence="1">Uncharacterized protein</fullName>
    </submittedName>
</protein>
<name>A0ABU6QJD0_9FABA</name>
<sequence length="135" mass="15111">MPRKSNHGTATKEDLIILWAMLKKIQIHWPYLMAYKLVNYSNDKDKGVPNDTLGCVTGGIREGCSQAPQEAGETSQAQPSFMEILLKGFEGIHTKMDEGFARLSDRIDSLDISLISQGEEIRMLRDEFHGSKGKV</sequence>
<dbReference type="Proteomes" id="UP001341840">
    <property type="component" value="Unassembled WGS sequence"/>
</dbReference>
<dbReference type="EMBL" id="JASCZI010000489">
    <property type="protein sequence ID" value="MED6112066.1"/>
    <property type="molecule type" value="Genomic_DNA"/>
</dbReference>
<evidence type="ECO:0000313" key="2">
    <source>
        <dbReference type="Proteomes" id="UP001341840"/>
    </source>
</evidence>
<proteinExistence type="predicted"/>
<gene>
    <name evidence="1" type="ORF">PIB30_058349</name>
</gene>